<evidence type="ECO:0000256" key="6">
    <source>
        <dbReference type="SAM" id="MobiDB-lite"/>
    </source>
</evidence>
<dbReference type="InterPro" id="IPR013762">
    <property type="entry name" value="Integrase-like_cat_sf"/>
</dbReference>
<dbReference type="InterPro" id="IPR044068">
    <property type="entry name" value="CB"/>
</dbReference>
<dbReference type="CDD" id="cd00801">
    <property type="entry name" value="INT_P4_C"/>
    <property type="match status" value="1"/>
</dbReference>
<evidence type="ECO:0000259" key="8">
    <source>
        <dbReference type="PROSITE" id="PS51900"/>
    </source>
</evidence>
<evidence type="ECO:0000256" key="4">
    <source>
        <dbReference type="ARBA" id="ARBA00023172"/>
    </source>
</evidence>
<evidence type="ECO:0000313" key="9">
    <source>
        <dbReference type="EMBL" id="MBE1424561.1"/>
    </source>
</evidence>
<keyword evidence="2" id="KW-0229">DNA integration</keyword>
<dbReference type="InterPro" id="IPR002104">
    <property type="entry name" value="Integrase_catalytic"/>
</dbReference>
<dbReference type="PANTHER" id="PTHR30629:SF2">
    <property type="entry name" value="PROPHAGE INTEGRASE INTS-RELATED"/>
    <property type="match status" value="1"/>
</dbReference>
<dbReference type="InterPro" id="IPR025166">
    <property type="entry name" value="Integrase_DNA_bind_dom"/>
</dbReference>
<dbReference type="PANTHER" id="PTHR30629">
    <property type="entry name" value="PROPHAGE INTEGRASE"/>
    <property type="match status" value="1"/>
</dbReference>
<evidence type="ECO:0000259" key="7">
    <source>
        <dbReference type="PROSITE" id="PS51898"/>
    </source>
</evidence>
<evidence type="ECO:0000313" key="10">
    <source>
        <dbReference type="Proteomes" id="UP000639010"/>
    </source>
</evidence>
<proteinExistence type="inferred from homology"/>
<organism evidence="9 10">
    <name type="scientific">Desulfomicrobium macestii</name>
    <dbReference type="NCBI Taxonomy" id="90731"/>
    <lineage>
        <taxon>Bacteria</taxon>
        <taxon>Pseudomonadati</taxon>
        <taxon>Thermodesulfobacteriota</taxon>
        <taxon>Desulfovibrionia</taxon>
        <taxon>Desulfovibrionales</taxon>
        <taxon>Desulfomicrobiaceae</taxon>
        <taxon>Desulfomicrobium</taxon>
    </lineage>
</organism>
<keyword evidence="10" id="KW-1185">Reference proteome</keyword>
<dbReference type="Pfam" id="PF13356">
    <property type="entry name" value="Arm-DNA-bind_3"/>
    <property type="match status" value="1"/>
</dbReference>
<dbReference type="SUPFAM" id="SSF56349">
    <property type="entry name" value="DNA breaking-rejoining enzymes"/>
    <property type="match status" value="1"/>
</dbReference>
<dbReference type="InterPro" id="IPR050808">
    <property type="entry name" value="Phage_Integrase"/>
</dbReference>
<dbReference type="PROSITE" id="PS51898">
    <property type="entry name" value="TYR_RECOMBINASE"/>
    <property type="match status" value="1"/>
</dbReference>
<evidence type="ECO:0000256" key="2">
    <source>
        <dbReference type="ARBA" id="ARBA00022908"/>
    </source>
</evidence>
<dbReference type="Gene3D" id="1.10.443.10">
    <property type="entry name" value="Intergrase catalytic core"/>
    <property type="match status" value="1"/>
</dbReference>
<dbReference type="RefSeq" id="WP_192623141.1">
    <property type="nucleotide sequence ID" value="NZ_JADBGG010000006.1"/>
</dbReference>
<comment type="caution">
    <text evidence="9">The sequence shown here is derived from an EMBL/GenBank/DDBJ whole genome shotgun (WGS) entry which is preliminary data.</text>
</comment>
<dbReference type="InterPro" id="IPR053876">
    <property type="entry name" value="Phage_int_M"/>
</dbReference>
<sequence>MALNIKQIEALKPSERPYKVADSGGLYLEVSPAGGKAWKLKYRYLGKEKKLSLGRYPVVSLKDARDKRDEAKRAINSGKDPAAEKKRAKVEAKTAMENTFQAIAEEWTSRHFVNKAPAHKARVVSRLEKNIYPYIGRNPVTEITPADILRVIQLIEKRGAIETAHRALQNISQVMRYAVATCRLTIDPTPSLRGALLPVTPSHMAAPTTPGEVAGFLRIIDAFTGGQIVSAALRLLPLVFVRPGTFRKMEWSEVDLEKAEWNIPGEKMKMREAHHVPLSRQSLEILRDELRPITGQGKYVFPGGRTADRPMSESAINAAYKRLGIDTRTELTGHGWRATARTLLHEELGFDPVVIEHQLAHRVADALGTAYNRTRFLAKRKEMMQAWADYLDNLRSPDAPAKDI</sequence>
<dbReference type="EMBL" id="JADBGG010000006">
    <property type="protein sequence ID" value="MBE1424561.1"/>
    <property type="molecule type" value="Genomic_DNA"/>
</dbReference>
<reference evidence="9 10" key="1">
    <citation type="submission" date="2020-10" db="EMBL/GenBank/DDBJ databases">
        <title>Genomic Encyclopedia of Type Strains, Phase IV (KMG-IV): sequencing the most valuable type-strain genomes for metagenomic binning, comparative biology and taxonomic classification.</title>
        <authorList>
            <person name="Goeker M."/>
        </authorList>
    </citation>
    <scope>NUCLEOTIDE SEQUENCE [LARGE SCALE GENOMIC DNA]</scope>
    <source>
        <strain evidence="9 10">DSM 4194</strain>
    </source>
</reference>
<dbReference type="Gene3D" id="3.30.160.390">
    <property type="entry name" value="Integrase, DNA-binding domain"/>
    <property type="match status" value="1"/>
</dbReference>
<accession>A0ABR9H1I2</accession>
<name>A0ABR9H1I2_9BACT</name>
<dbReference type="Proteomes" id="UP000639010">
    <property type="component" value="Unassembled WGS sequence"/>
</dbReference>
<feature type="domain" description="Core-binding (CB)" evidence="8">
    <location>
        <begin position="98"/>
        <end position="179"/>
    </location>
</feature>
<dbReference type="Pfam" id="PF00589">
    <property type="entry name" value="Phage_integrase"/>
    <property type="match status" value="1"/>
</dbReference>
<dbReference type="Gene3D" id="1.10.150.130">
    <property type="match status" value="1"/>
</dbReference>
<keyword evidence="3 5" id="KW-0238">DNA-binding</keyword>
<protein>
    <submittedName>
        <fullName evidence="9">Integrase</fullName>
    </submittedName>
</protein>
<dbReference type="InterPro" id="IPR010998">
    <property type="entry name" value="Integrase_recombinase_N"/>
</dbReference>
<gene>
    <name evidence="9" type="ORF">H4684_001193</name>
</gene>
<dbReference type="PROSITE" id="PS51900">
    <property type="entry name" value="CB"/>
    <property type="match status" value="1"/>
</dbReference>
<comment type="similarity">
    <text evidence="1">Belongs to the 'phage' integrase family.</text>
</comment>
<dbReference type="InterPro" id="IPR038488">
    <property type="entry name" value="Integrase_DNA-bd_sf"/>
</dbReference>
<feature type="region of interest" description="Disordered" evidence="6">
    <location>
        <begin position="69"/>
        <end position="88"/>
    </location>
</feature>
<feature type="domain" description="Tyr recombinase" evidence="7">
    <location>
        <begin position="203"/>
        <end position="384"/>
    </location>
</feature>
<dbReference type="InterPro" id="IPR011010">
    <property type="entry name" value="DNA_brk_join_enz"/>
</dbReference>
<evidence type="ECO:0000256" key="3">
    <source>
        <dbReference type="ARBA" id="ARBA00023125"/>
    </source>
</evidence>
<dbReference type="Pfam" id="PF22022">
    <property type="entry name" value="Phage_int_M"/>
    <property type="match status" value="1"/>
</dbReference>
<evidence type="ECO:0000256" key="1">
    <source>
        <dbReference type="ARBA" id="ARBA00008857"/>
    </source>
</evidence>
<evidence type="ECO:0000256" key="5">
    <source>
        <dbReference type="PROSITE-ProRule" id="PRU01248"/>
    </source>
</evidence>
<keyword evidence="4" id="KW-0233">DNA recombination</keyword>